<evidence type="ECO:0000256" key="1">
    <source>
        <dbReference type="ARBA" id="ARBA00022729"/>
    </source>
</evidence>
<dbReference type="InterPro" id="IPR006584">
    <property type="entry name" value="Cellulose-bd_IV"/>
</dbReference>
<dbReference type="Proteomes" id="UP000670947">
    <property type="component" value="Unassembled WGS sequence"/>
</dbReference>
<organism evidence="5 6">
    <name type="scientific">Paenibacillus artemisiicola</name>
    <dbReference type="NCBI Taxonomy" id="1172618"/>
    <lineage>
        <taxon>Bacteria</taxon>
        <taxon>Bacillati</taxon>
        <taxon>Bacillota</taxon>
        <taxon>Bacilli</taxon>
        <taxon>Bacillales</taxon>
        <taxon>Paenibacillaceae</taxon>
        <taxon>Paenibacillus</taxon>
    </lineage>
</organism>
<dbReference type="InterPro" id="IPR008979">
    <property type="entry name" value="Galactose-bd-like_sf"/>
</dbReference>
<protein>
    <submittedName>
        <fullName evidence="5">Carbohydrate-binding protein</fullName>
    </submittedName>
</protein>
<dbReference type="RefSeq" id="WP_208848282.1">
    <property type="nucleotide sequence ID" value="NZ_JAGGDJ010000009.1"/>
</dbReference>
<accession>A0ABS3WAS9</accession>
<dbReference type="Gene3D" id="2.60.120.260">
    <property type="entry name" value="Galactose-binding domain-like"/>
    <property type="match status" value="2"/>
</dbReference>
<name>A0ABS3WAS9_9BACL</name>
<dbReference type="EMBL" id="JAGGDJ010000009">
    <property type="protein sequence ID" value="MBO7745413.1"/>
    <property type="molecule type" value="Genomic_DNA"/>
</dbReference>
<dbReference type="SUPFAM" id="SSF51126">
    <property type="entry name" value="Pectin lyase-like"/>
    <property type="match status" value="1"/>
</dbReference>
<dbReference type="CDD" id="cd04080">
    <property type="entry name" value="CBM6_cellulase-like"/>
    <property type="match status" value="1"/>
</dbReference>
<dbReference type="SUPFAM" id="SSF49785">
    <property type="entry name" value="Galactose-binding domain-like"/>
    <property type="match status" value="2"/>
</dbReference>
<feature type="domain" description="CBM6" evidence="4">
    <location>
        <begin position="529"/>
        <end position="648"/>
    </location>
</feature>
<sequence>MAQSWRSSLYPEHWTPGYKDAQGSFLHDFSYAGYWRGEKEIPSTPPGSVYNVVTQYGADAGGNADSTAAIQNAINAAGAAGGGVVYLPAGTYRVRPQGTSSSALWIKTNNVVLRGAGKTATFLYNDAPNMREKSVIRVAPDRSADWLTPVSAPTPIRGDVNPLATVIPVGSVSGYAANDFIVLHADATDGFIAEHGMSGKWNAATVKGPAFCRKITAIDAAANTLTVDIPIRYPLKTRDKARIYKTGEMLSEVGIEQLSIGMKQHPGSSWGDLDYKKPGTAAYDVHASKAIGFSNVKNGWIDRVDSFKPSSNASDVHLLSHGIVLYQSRTVTVQNTHMQKPQYRGEGGNGYLYLMQGEDNLVRHAAATLGRHSFTFQYMWTSGNVIYDSTSNKPRLATDFHMYLSMANLLDNMTMNGDFIEAVYRPYGTVEHGWTTSQSVVWNTNGVAYAPGQSAIVKSRQFGRGYVIGTRGAAGKVEYEVPSADRSAPQDVVEGVGMGADLTPQSLYMDQKRIRNGGATVVTYAPIPGRVEAEQYSAMSGIQTENAKDAGGGLNVGWIEAGDWMDYAVNVAAAGTYKVELRVASQADTGSLQLRIGDTAVSTIAVPNTGGWQEWQTVSGEATLGAGRNTLRVYAAGAGFNLNWLQFTEQQPANEQPPAQQPPAQQPVTQQPPANLLKNPGFETGNLEGWTEWHGASGLACKADADKPRTGGYKLTHWLAGAYQQLTSQSLAVPNGVYTVSVWARSGGGQKALHLYAKNYGAAEVQAVIGSQPVADYAKYAIDNVRVTNGRIEIGVWSDANAGNWAAFDDFELIRY</sequence>
<dbReference type="InterPro" id="IPR003305">
    <property type="entry name" value="CenC_carb-bd"/>
</dbReference>
<dbReference type="InterPro" id="IPR005084">
    <property type="entry name" value="CBM6"/>
</dbReference>
<keyword evidence="6" id="KW-1185">Reference proteome</keyword>
<reference evidence="5 6" key="1">
    <citation type="submission" date="2021-03" db="EMBL/GenBank/DDBJ databases">
        <title>Paenibacillus artemisicola MWE-103 whole genome sequence.</title>
        <authorList>
            <person name="Ham Y.J."/>
        </authorList>
    </citation>
    <scope>NUCLEOTIDE SEQUENCE [LARGE SCALE GENOMIC DNA]</scope>
    <source>
        <strain evidence="5 6">MWE-103</strain>
    </source>
</reference>
<keyword evidence="2" id="KW-0378">Hydrolase</keyword>
<dbReference type="InterPro" id="IPR012334">
    <property type="entry name" value="Pectin_lyas_fold"/>
</dbReference>
<evidence type="ECO:0000259" key="4">
    <source>
        <dbReference type="PROSITE" id="PS51175"/>
    </source>
</evidence>
<dbReference type="PROSITE" id="PS51175">
    <property type="entry name" value="CBM6"/>
    <property type="match status" value="1"/>
</dbReference>
<evidence type="ECO:0000256" key="3">
    <source>
        <dbReference type="SAM" id="MobiDB-lite"/>
    </source>
</evidence>
<evidence type="ECO:0000313" key="6">
    <source>
        <dbReference type="Proteomes" id="UP000670947"/>
    </source>
</evidence>
<dbReference type="InterPro" id="IPR011050">
    <property type="entry name" value="Pectin_lyase_fold/virulence"/>
</dbReference>
<evidence type="ECO:0000256" key="2">
    <source>
        <dbReference type="ARBA" id="ARBA00022801"/>
    </source>
</evidence>
<comment type="caution">
    <text evidence="5">The sequence shown here is derived from an EMBL/GenBank/DDBJ whole genome shotgun (WGS) entry which is preliminary data.</text>
</comment>
<proteinExistence type="predicted"/>
<evidence type="ECO:0000313" key="5">
    <source>
        <dbReference type="EMBL" id="MBO7745413.1"/>
    </source>
</evidence>
<keyword evidence="1" id="KW-0732">Signal</keyword>
<dbReference type="InterPro" id="IPR024535">
    <property type="entry name" value="RHGA/B-epi-like_pectate_lyase"/>
</dbReference>
<dbReference type="Gene3D" id="2.160.20.10">
    <property type="entry name" value="Single-stranded right-handed beta-helix, Pectin lyase-like"/>
    <property type="match status" value="1"/>
</dbReference>
<dbReference type="Pfam" id="PF02018">
    <property type="entry name" value="CBM_4_9"/>
    <property type="match status" value="1"/>
</dbReference>
<dbReference type="SMART" id="SM00606">
    <property type="entry name" value="CBD_IV"/>
    <property type="match status" value="1"/>
</dbReference>
<feature type="region of interest" description="Disordered" evidence="3">
    <location>
        <begin position="651"/>
        <end position="682"/>
    </location>
</feature>
<dbReference type="Pfam" id="PF03422">
    <property type="entry name" value="CBM_6"/>
    <property type="match status" value="1"/>
</dbReference>
<gene>
    <name evidence="5" type="ORF">I8J29_14470</name>
</gene>
<dbReference type="Pfam" id="PF12708">
    <property type="entry name" value="Pect-lyase_RHGA_epim"/>
    <property type="match status" value="1"/>
</dbReference>